<dbReference type="PANTHER" id="PTHR47532:SF1">
    <property type="entry name" value="RETINAL-BINDING PROTEIN"/>
    <property type="match status" value="1"/>
</dbReference>
<organism evidence="1 2">
    <name type="scientific">Hibiscus sabdariffa</name>
    <name type="common">roselle</name>
    <dbReference type="NCBI Taxonomy" id="183260"/>
    <lineage>
        <taxon>Eukaryota</taxon>
        <taxon>Viridiplantae</taxon>
        <taxon>Streptophyta</taxon>
        <taxon>Embryophyta</taxon>
        <taxon>Tracheophyta</taxon>
        <taxon>Spermatophyta</taxon>
        <taxon>Magnoliopsida</taxon>
        <taxon>eudicotyledons</taxon>
        <taxon>Gunneridae</taxon>
        <taxon>Pentapetalae</taxon>
        <taxon>rosids</taxon>
        <taxon>malvids</taxon>
        <taxon>Malvales</taxon>
        <taxon>Malvaceae</taxon>
        <taxon>Malvoideae</taxon>
        <taxon>Hibiscus</taxon>
    </lineage>
</organism>
<dbReference type="EMBL" id="JBBPBM010000006">
    <property type="protein sequence ID" value="KAK8582290.1"/>
    <property type="molecule type" value="Genomic_DNA"/>
</dbReference>
<reference evidence="1 2" key="1">
    <citation type="journal article" date="2024" name="G3 (Bethesda)">
        <title>Genome assembly of Hibiscus sabdariffa L. provides insights into metabolisms of medicinal natural products.</title>
        <authorList>
            <person name="Kim T."/>
        </authorList>
    </citation>
    <scope>NUCLEOTIDE SEQUENCE [LARGE SCALE GENOMIC DNA]</scope>
    <source>
        <strain evidence="1">TK-2024</strain>
        <tissue evidence="1">Old leaves</tissue>
    </source>
</reference>
<proteinExistence type="predicted"/>
<gene>
    <name evidence="1" type="ORF">V6N12_072479</name>
</gene>
<comment type="caution">
    <text evidence="1">The sequence shown here is derived from an EMBL/GenBank/DDBJ whole genome shotgun (WGS) entry which is preliminary data.</text>
</comment>
<evidence type="ECO:0000313" key="1">
    <source>
        <dbReference type="EMBL" id="KAK8582290.1"/>
    </source>
</evidence>
<protein>
    <submittedName>
        <fullName evidence="1">Uncharacterized protein</fullName>
    </submittedName>
</protein>
<accession>A0ABR2FN82</accession>
<dbReference type="Proteomes" id="UP001472677">
    <property type="component" value="Unassembled WGS sequence"/>
</dbReference>
<sequence length="86" mass="9925">MCLSFSLSFDALGESSLIEEADSQPQHKMDEKMWKNREHIEEILFLLERPHWPPLLLQSSTSEDIGVSPSKKLRTSIQHRSALFLC</sequence>
<dbReference type="PANTHER" id="PTHR47532">
    <property type="entry name" value="RETINAL-BINDING PROTEIN"/>
    <property type="match status" value="1"/>
</dbReference>
<name>A0ABR2FN82_9ROSI</name>
<keyword evidence="2" id="KW-1185">Reference proteome</keyword>
<evidence type="ECO:0000313" key="2">
    <source>
        <dbReference type="Proteomes" id="UP001472677"/>
    </source>
</evidence>